<dbReference type="Proteomes" id="UP000180043">
    <property type="component" value="Unassembled WGS sequence"/>
</dbReference>
<name>A0A1S1LKP6_MYCCH</name>
<protein>
    <submittedName>
        <fullName evidence="1">Uncharacterized protein</fullName>
    </submittedName>
</protein>
<accession>A0A1S1LKP6</accession>
<organism evidence="1 2">
    <name type="scientific">Mycobacteroides chelonae</name>
    <name type="common">Mycobacterium chelonae</name>
    <dbReference type="NCBI Taxonomy" id="1774"/>
    <lineage>
        <taxon>Bacteria</taxon>
        <taxon>Bacillati</taxon>
        <taxon>Actinomycetota</taxon>
        <taxon>Actinomycetes</taxon>
        <taxon>Mycobacteriales</taxon>
        <taxon>Mycobacteriaceae</taxon>
        <taxon>Mycobacteroides</taxon>
    </lineage>
</organism>
<evidence type="ECO:0000313" key="2">
    <source>
        <dbReference type="Proteomes" id="UP000180043"/>
    </source>
</evidence>
<gene>
    <name evidence="1" type="ORF">BKG82_22975</name>
</gene>
<proteinExistence type="predicted"/>
<dbReference type="EMBL" id="MLIQ01000023">
    <property type="protein sequence ID" value="OHU51462.1"/>
    <property type="molecule type" value="Genomic_DNA"/>
</dbReference>
<evidence type="ECO:0000313" key="1">
    <source>
        <dbReference type="EMBL" id="OHU51462.1"/>
    </source>
</evidence>
<reference evidence="1 2" key="1">
    <citation type="submission" date="2016-10" db="EMBL/GenBank/DDBJ databases">
        <title>Evaluation of Human, Veterinary and Environmental Mycobacterium chelonae Isolates by Core Genome Phylogenomic Analysis, Targeted Gene Comparison, and Anti-microbial Susceptibility Patterns: A Tale of Mistaken Identities.</title>
        <authorList>
            <person name="Fogelson S.B."/>
            <person name="Camus A.C."/>
            <person name="Lorenz W."/>
            <person name="Vasireddy R."/>
            <person name="Vasireddy S."/>
            <person name="Smith T."/>
            <person name="Brown-Elliott B.A."/>
            <person name="Wallace R.J.Jr."/>
            <person name="Hasan N.A."/>
            <person name="Reischl U."/>
            <person name="Sanchez S."/>
        </authorList>
    </citation>
    <scope>NUCLEOTIDE SEQUENCE [LARGE SCALE GENOMIC DNA]</scope>
    <source>
        <strain evidence="1 2">15515</strain>
    </source>
</reference>
<comment type="caution">
    <text evidence="1">The sequence shown here is derived from an EMBL/GenBank/DDBJ whole genome shotgun (WGS) entry which is preliminary data.</text>
</comment>
<dbReference type="AlphaFoldDB" id="A0A1S1LKP6"/>
<sequence>MTDDLRTIAVFDDSIGELLRDNASIEDVRMVASARQVFAKAVGPLCEFCGGGGVVDAQSFIGRQRHRVVQCGCVRKAS</sequence>